<evidence type="ECO:0000313" key="1">
    <source>
        <dbReference type="EMBL" id="MDC0829133.1"/>
    </source>
</evidence>
<reference evidence="1" key="3">
    <citation type="submission" date="2023-01" db="EMBL/GenBank/DDBJ databases">
        <title>Human gut microbiome strain richness.</title>
        <authorList>
            <person name="Chen-Liaw A."/>
        </authorList>
    </citation>
    <scope>NUCLEOTIDE SEQUENCE</scope>
    <source>
        <strain evidence="1">D55st1_G4_D55t1_190419</strain>
    </source>
</reference>
<keyword evidence="3" id="KW-1185">Reference proteome</keyword>
<gene>
    <name evidence="2" type="ORF">B5F14_08150</name>
    <name evidence="1" type="ORF">POG00_10520</name>
</gene>
<reference evidence="2" key="2">
    <citation type="journal article" date="2018" name="BMC Genomics">
        <title>Whole genome sequencing and function prediction of 133 gut anaerobes isolated from chicken caecum in pure cultures.</title>
        <authorList>
            <person name="Medvecky M."/>
            <person name="Cejkova D."/>
            <person name="Polansky O."/>
            <person name="Karasova D."/>
            <person name="Kubasova T."/>
            <person name="Cizek A."/>
            <person name="Rychlik I."/>
        </authorList>
    </citation>
    <scope>NUCLEOTIDE SEQUENCE</scope>
    <source>
        <strain evidence="2">An178</strain>
    </source>
</reference>
<reference evidence="3" key="1">
    <citation type="submission" date="2017-04" db="EMBL/GenBank/DDBJ databases">
        <title>Function of individual gut microbiota members based on whole genome sequencing of pure cultures obtained from chicken caecum.</title>
        <authorList>
            <person name="Medvecky M."/>
            <person name="Cejkova D."/>
            <person name="Polansky O."/>
            <person name="Karasova D."/>
            <person name="Kubasova T."/>
            <person name="Cizek A."/>
            <person name="Rychlik I."/>
        </authorList>
    </citation>
    <scope>NUCLEOTIDE SEQUENCE [LARGE SCALE GENOMIC DNA]</scope>
    <source>
        <strain evidence="3">An178</strain>
    </source>
</reference>
<dbReference type="EMBL" id="NFKM01000017">
    <property type="protein sequence ID" value="OUP58349.1"/>
    <property type="molecule type" value="Genomic_DNA"/>
</dbReference>
<dbReference type="AlphaFoldDB" id="A0A1Y4LRY0"/>
<evidence type="ECO:0000313" key="3">
    <source>
        <dbReference type="Proteomes" id="UP000195447"/>
    </source>
</evidence>
<accession>A0A1Y4LRY0</accession>
<comment type="caution">
    <text evidence="2">The sequence shown here is derived from an EMBL/GenBank/DDBJ whole genome shotgun (WGS) entry which is preliminary data.</text>
</comment>
<dbReference type="Proteomes" id="UP000195447">
    <property type="component" value="Unassembled WGS sequence"/>
</dbReference>
<dbReference type="Proteomes" id="UP001220658">
    <property type="component" value="Unassembled WGS sequence"/>
</dbReference>
<dbReference type="Pfam" id="PF08902">
    <property type="entry name" value="DUF1848"/>
    <property type="match status" value="1"/>
</dbReference>
<dbReference type="InterPro" id="IPR014998">
    <property type="entry name" value="DUF1848"/>
</dbReference>
<proteinExistence type="predicted"/>
<name>A0A1Y4LRY0_9FIRM</name>
<organism evidence="2 3">
    <name type="scientific">Faecalitalea cylindroides</name>
    <dbReference type="NCBI Taxonomy" id="39483"/>
    <lineage>
        <taxon>Bacteria</taxon>
        <taxon>Bacillati</taxon>
        <taxon>Bacillota</taxon>
        <taxon>Erysipelotrichia</taxon>
        <taxon>Erysipelotrichales</taxon>
        <taxon>Erysipelotrichaceae</taxon>
        <taxon>Faecalitalea</taxon>
    </lineage>
</organism>
<dbReference type="RefSeq" id="WP_015535286.1">
    <property type="nucleotide sequence ID" value="NZ_CALHAA010000004.1"/>
</dbReference>
<dbReference type="EMBL" id="JAQNCK010000038">
    <property type="protein sequence ID" value="MDC0829133.1"/>
    <property type="molecule type" value="Genomic_DNA"/>
</dbReference>
<evidence type="ECO:0000313" key="2">
    <source>
        <dbReference type="EMBL" id="OUP58349.1"/>
    </source>
</evidence>
<sequence>MILNISGRTDIVAFYTPWLMNRFEAGEILVRNPFYPSQVSKILIENVDAIVFCTKNPLPIIKYLPSIHKPMIFQVTLTPYHKDIEPFVPDKSKIIEGIKEISKLLGQEKVYVRYDPILLNEKYTVEYHIRAFERMCSLLKGYVNHIIVSFIDDYKNVRNHYDELKLKNPTHEDLKKIGIHFFDIANKNNMTVQTCYEKEDLSQYGFIKDVCVSRKLAFELTQKHYKLWSARDCGCIEMVDIGVYNTCHHYCKYCYANYDEKKIHENIMDHDEHSPFLIGHAKPDDIVKERFK</sequence>
<protein>
    <submittedName>
        <fullName evidence="1">DUF1848 domain-containing protein</fullName>
    </submittedName>
</protein>